<evidence type="ECO:0000313" key="4">
    <source>
        <dbReference type="Proteomes" id="UP000772618"/>
    </source>
</evidence>
<dbReference type="Proteomes" id="UP000772618">
    <property type="component" value="Unassembled WGS sequence"/>
</dbReference>
<dbReference type="EMBL" id="JAHESD010000014">
    <property type="protein sequence ID" value="MBT1703384.1"/>
    <property type="molecule type" value="Genomic_DNA"/>
</dbReference>
<evidence type="ECO:0000259" key="2">
    <source>
        <dbReference type="Pfam" id="PF26410"/>
    </source>
</evidence>
<accession>A0ABS5VRJ1</accession>
<sequence length="58" mass="7037">MTIHIWGQNWNIYDPAKPDSTLSKSIQYAVNYIEDHEKIANKLVKFGVRRVWDFERWK</sequence>
<keyword evidence="4" id="KW-1185">Reference proteome</keyword>
<protein>
    <recommendedName>
        <fullName evidence="2">Glycoside hydrolase family 5 domain-containing protein</fullName>
    </recommendedName>
</protein>
<dbReference type="InterPro" id="IPR001547">
    <property type="entry name" value="Glyco_hydro_5"/>
</dbReference>
<comment type="caution">
    <text evidence="3">The sequence shown here is derived from an EMBL/GenBank/DDBJ whole genome shotgun (WGS) entry which is preliminary data.</text>
</comment>
<organism evidence="3 4">
    <name type="scientific">Chryseosolibacter indicus</name>
    <dbReference type="NCBI Taxonomy" id="2782351"/>
    <lineage>
        <taxon>Bacteria</taxon>
        <taxon>Pseudomonadati</taxon>
        <taxon>Bacteroidota</taxon>
        <taxon>Cytophagia</taxon>
        <taxon>Cytophagales</taxon>
        <taxon>Chryseotaleaceae</taxon>
        <taxon>Chryseosolibacter</taxon>
    </lineage>
</organism>
<evidence type="ECO:0000256" key="1">
    <source>
        <dbReference type="ARBA" id="ARBA00022801"/>
    </source>
</evidence>
<gene>
    <name evidence="3" type="ORF">KK060_08845</name>
</gene>
<evidence type="ECO:0000313" key="3">
    <source>
        <dbReference type="EMBL" id="MBT1703384.1"/>
    </source>
</evidence>
<feature type="domain" description="Glycoside hydrolase family 5" evidence="2">
    <location>
        <begin position="1"/>
        <end position="45"/>
    </location>
</feature>
<dbReference type="Pfam" id="PF26410">
    <property type="entry name" value="GH5_mannosidase"/>
    <property type="match status" value="1"/>
</dbReference>
<reference evidence="3 4" key="1">
    <citation type="submission" date="2021-05" db="EMBL/GenBank/DDBJ databases">
        <title>A Polyphasic approach of four new species of the genus Ohtaekwangia: Ohtaekwangia histidinii sp. nov., Ohtaekwangia cretensis sp. nov., Ohtaekwangia indiensis sp. nov., Ohtaekwangia reichenbachii sp. nov. from diverse environment.</title>
        <authorList>
            <person name="Octaviana S."/>
        </authorList>
    </citation>
    <scope>NUCLEOTIDE SEQUENCE [LARGE SCALE GENOMIC DNA]</scope>
    <source>
        <strain evidence="3 4">PWU20</strain>
    </source>
</reference>
<proteinExistence type="predicted"/>
<dbReference type="Gene3D" id="3.20.20.80">
    <property type="entry name" value="Glycosidases"/>
    <property type="match status" value="1"/>
</dbReference>
<keyword evidence="1" id="KW-0378">Hydrolase</keyword>
<name>A0ABS5VRJ1_9BACT</name>